<sequence>MADQTRSSDTDGIDVPEVARKRQRRVSWIWLVPVVALLAGLSLVIRTWMAVGPEVAIEFNTAEGLEVGKTQVRYKDVVVGVVENIRFNDDRSKVIVQAQLSKEAAGLATEGTNFWVVRPRLGLSGVSGLGTLLSGAYIGVDAADGAGATTTATKFEFVGLETPPAVTHDRAGKRFMLKAHDLGSLDIGSPVYFRRITVGRVIGYKLDDDGKAVNVEVFIDAPNDKFVTAGTRFWNASGVDLTVDGSGLKLHTQSLVSLALGGVAFAPVNLSDETPAKPDTEFQLYTSESDAKANPDGDPVPIRMRFDQSVRGLSVGATIDFQGIALGEVTQITVDFDSDKKRFFAVVDASLYPERLGPVYDRVQERARREGGGAEGKLLASMIQHGLRAQLRTANLLTGQLYVVLEHFPKAEPVQFHLTHPLMIPTVPGNLEQLQQQLTNIVAKIDKIPFEEIGRDLRSTLSSASKLMNNLDKSLAPEARATLRAARQSLDNINELLANDAALPVNAERAMQELGRAARSLRALADYLQANPQALIRGRGPDSLPGASRN</sequence>
<feature type="transmembrane region" description="Helical" evidence="7">
    <location>
        <begin position="28"/>
        <end position="49"/>
    </location>
</feature>
<dbReference type="Pfam" id="PF02470">
    <property type="entry name" value="MlaD"/>
    <property type="match status" value="3"/>
</dbReference>
<evidence type="ECO:0000259" key="8">
    <source>
        <dbReference type="Pfam" id="PF02470"/>
    </source>
</evidence>
<dbReference type="EMBL" id="NEVK01000004">
    <property type="protein sequence ID" value="OZI22731.1"/>
    <property type="molecule type" value="Genomic_DNA"/>
</dbReference>
<proteinExistence type="predicted"/>
<evidence type="ECO:0000256" key="1">
    <source>
        <dbReference type="ARBA" id="ARBA00004533"/>
    </source>
</evidence>
<feature type="domain" description="Mce/MlaD" evidence="8">
    <location>
        <begin position="299"/>
        <end position="406"/>
    </location>
</feature>
<dbReference type="PANTHER" id="PTHR30462">
    <property type="entry name" value="INTERMEMBRANE TRANSPORT PROTEIN PQIB-RELATED"/>
    <property type="match status" value="1"/>
</dbReference>
<evidence type="ECO:0000256" key="4">
    <source>
        <dbReference type="ARBA" id="ARBA00022692"/>
    </source>
</evidence>
<feature type="domain" description="Mce/MlaD" evidence="8">
    <location>
        <begin position="172"/>
        <end position="246"/>
    </location>
</feature>
<comment type="subcellular location">
    <subcellularLocation>
        <location evidence="1">Cell inner membrane</location>
    </subcellularLocation>
</comment>
<dbReference type="InterPro" id="IPR051800">
    <property type="entry name" value="PqiA-PqiB_transport"/>
</dbReference>
<evidence type="ECO:0000256" key="2">
    <source>
        <dbReference type="ARBA" id="ARBA00022475"/>
    </source>
</evidence>
<keyword evidence="3" id="KW-0997">Cell inner membrane</keyword>
<dbReference type="InterPro" id="IPR003399">
    <property type="entry name" value="Mce/MlaD"/>
</dbReference>
<evidence type="ECO:0000256" key="5">
    <source>
        <dbReference type="ARBA" id="ARBA00022989"/>
    </source>
</evidence>
<evidence type="ECO:0000256" key="7">
    <source>
        <dbReference type="SAM" id="Phobius"/>
    </source>
</evidence>
<dbReference type="GO" id="GO:0005886">
    <property type="term" value="C:plasma membrane"/>
    <property type="evidence" value="ECO:0007669"/>
    <property type="project" value="UniProtKB-SubCell"/>
</dbReference>
<keyword evidence="10" id="KW-1185">Reference proteome</keyword>
<dbReference type="AlphaFoldDB" id="A0A261RCQ9"/>
<dbReference type="Proteomes" id="UP000216947">
    <property type="component" value="Unassembled WGS sequence"/>
</dbReference>
<dbReference type="PANTHER" id="PTHR30462:SF0">
    <property type="entry name" value="INTERMEMBRANE TRANSPORT PROTEIN YEBT"/>
    <property type="match status" value="1"/>
</dbReference>
<evidence type="ECO:0000313" key="10">
    <source>
        <dbReference type="Proteomes" id="UP000216947"/>
    </source>
</evidence>
<gene>
    <name evidence="9" type="ORF">CAL19_09465</name>
</gene>
<protein>
    <submittedName>
        <fullName evidence="9">Paraquat-inducible protein B</fullName>
    </submittedName>
</protein>
<organism evidence="9 10">
    <name type="scientific">Bordetella genomosp. 7</name>
    <dbReference type="NCBI Taxonomy" id="1416805"/>
    <lineage>
        <taxon>Bacteria</taxon>
        <taxon>Pseudomonadati</taxon>
        <taxon>Pseudomonadota</taxon>
        <taxon>Betaproteobacteria</taxon>
        <taxon>Burkholderiales</taxon>
        <taxon>Alcaligenaceae</taxon>
        <taxon>Bordetella</taxon>
    </lineage>
</organism>
<name>A0A261RCQ9_9BORD</name>
<evidence type="ECO:0000256" key="6">
    <source>
        <dbReference type="ARBA" id="ARBA00023136"/>
    </source>
</evidence>
<evidence type="ECO:0000256" key="3">
    <source>
        <dbReference type="ARBA" id="ARBA00022519"/>
    </source>
</evidence>
<keyword evidence="2" id="KW-1003">Cell membrane</keyword>
<comment type="caution">
    <text evidence="9">The sequence shown here is derived from an EMBL/GenBank/DDBJ whole genome shotgun (WGS) entry which is preliminary data.</text>
</comment>
<evidence type="ECO:0000313" key="9">
    <source>
        <dbReference type="EMBL" id="OZI22731.1"/>
    </source>
</evidence>
<keyword evidence="5 7" id="KW-1133">Transmembrane helix</keyword>
<keyword evidence="4 7" id="KW-0812">Transmembrane</keyword>
<feature type="domain" description="Mce/MlaD" evidence="8">
    <location>
        <begin position="52"/>
        <end position="141"/>
    </location>
</feature>
<reference evidence="10" key="1">
    <citation type="submission" date="2017-05" db="EMBL/GenBank/DDBJ databases">
        <title>Complete and WGS of Bordetella genogroups.</title>
        <authorList>
            <person name="Spilker T."/>
            <person name="Lipuma J."/>
        </authorList>
    </citation>
    <scope>NUCLEOTIDE SEQUENCE [LARGE SCALE GENOMIC DNA]</scope>
    <source>
        <strain evidence="10">AU18089</strain>
    </source>
</reference>
<keyword evidence="6 7" id="KW-0472">Membrane</keyword>
<accession>A0A261RCQ9</accession>
<dbReference type="RefSeq" id="WP_094796641.1">
    <property type="nucleotide sequence ID" value="NZ_NEVK01000004.1"/>
</dbReference>